<feature type="signal peptide" evidence="2">
    <location>
        <begin position="1"/>
        <end position="24"/>
    </location>
</feature>
<evidence type="ECO:0000313" key="4">
    <source>
        <dbReference type="EMBL" id="GAP92685.1"/>
    </source>
</evidence>
<sequence>MSRHPKGLMRASLLLASALSLAAAQTTTLDIPKGLPASCTPLATLLGEYPPPTERGALDDALNDALAEGLQEFESRHQATATAAPSAPFDDAAFCGFVISTQVPSAAPSVTSSLSSYISAAGVWLEDHGLHAAESLLNGDCEAVVQPDDLVSVGALDFVIAFGRCYHLLGWDQTTSADAGVTTTTGASSAPTPTPSESGSVALVTPSPTGQATDVDVPAASSGSEGVAGAFWVLGVTLGITLLLA</sequence>
<reference evidence="4" key="1">
    <citation type="submission" date="2016-03" db="EMBL/GenBank/DDBJ databases">
        <title>Draft genome sequence of Rosellinia necatrix.</title>
        <authorList>
            <person name="Kanematsu S."/>
        </authorList>
    </citation>
    <scope>NUCLEOTIDE SEQUENCE [LARGE SCALE GENOMIC DNA]</scope>
    <source>
        <strain evidence="4">W97</strain>
    </source>
</reference>
<dbReference type="OrthoDB" id="4772127at2759"/>
<protein>
    <recommendedName>
        <fullName evidence="3">DUF7735 domain-containing protein</fullName>
    </recommendedName>
</protein>
<evidence type="ECO:0000256" key="2">
    <source>
        <dbReference type="SAM" id="SignalP"/>
    </source>
</evidence>
<dbReference type="EMBL" id="DF977541">
    <property type="protein sequence ID" value="GAP92685.1"/>
    <property type="molecule type" value="Genomic_DNA"/>
</dbReference>
<dbReference type="InterPro" id="IPR056637">
    <property type="entry name" value="DUF7735"/>
</dbReference>
<evidence type="ECO:0000259" key="3">
    <source>
        <dbReference type="Pfam" id="PF24870"/>
    </source>
</evidence>
<feature type="compositionally biased region" description="Low complexity" evidence="1">
    <location>
        <begin position="181"/>
        <end position="200"/>
    </location>
</feature>
<evidence type="ECO:0000256" key="1">
    <source>
        <dbReference type="SAM" id="MobiDB-lite"/>
    </source>
</evidence>
<feature type="chain" id="PRO_5010723529" description="DUF7735 domain-containing protein" evidence="2">
    <location>
        <begin position="25"/>
        <end position="245"/>
    </location>
</feature>
<evidence type="ECO:0000313" key="5">
    <source>
        <dbReference type="Proteomes" id="UP000054516"/>
    </source>
</evidence>
<feature type="domain" description="DUF7735" evidence="3">
    <location>
        <begin position="48"/>
        <end position="167"/>
    </location>
</feature>
<feature type="region of interest" description="Disordered" evidence="1">
    <location>
        <begin position="181"/>
        <end position="219"/>
    </location>
</feature>
<dbReference type="Pfam" id="PF24870">
    <property type="entry name" value="DUF7735"/>
    <property type="match status" value="1"/>
</dbReference>
<dbReference type="AlphaFoldDB" id="A0A1W2TVL1"/>
<proteinExistence type="predicted"/>
<accession>A0A1W2TVL1</accession>
<gene>
    <name evidence="4" type="ORF">SAMD00023353_9600290</name>
</gene>
<dbReference type="Proteomes" id="UP000054516">
    <property type="component" value="Unassembled WGS sequence"/>
</dbReference>
<keyword evidence="5" id="KW-1185">Reference proteome</keyword>
<name>A0A1W2TVL1_ROSNE</name>
<keyword evidence="2" id="KW-0732">Signal</keyword>
<organism evidence="4">
    <name type="scientific">Rosellinia necatrix</name>
    <name type="common">White root-rot fungus</name>
    <dbReference type="NCBI Taxonomy" id="77044"/>
    <lineage>
        <taxon>Eukaryota</taxon>
        <taxon>Fungi</taxon>
        <taxon>Dikarya</taxon>
        <taxon>Ascomycota</taxon>
        <taxon>Pezizomycotina</taxon>
        <taxon>Sordariomycetes</taxon>
        <taxon>Xylariomycetidae</taxon>
        <taxon>Xylariales</taxon>
        <taxon>Xylariaceae</taxon>
        <taxon>Rosellinia</taxon>
    </lineage>
</organism>